<evidence type="ECO:0000313" key="2">
    <source>
        <dbReference type="Proteomes" id="UP000288291"/>
    </source>
</evidence>
<name>A0A437SWY8_9LACO</name>
<dbReference type="CDD" id="cd21059">
    <property type="entry name" value="LciA-like"/>
    <property type="match status" value="1"/>
</dbReference>
<accession>A0A437SWY8</accession>
<gene>
    <name evidence="1" type="ORF">EJK17_01645</name>
</gene>
<comment type="caution">
    <text evidence="1">The sequence shown here is derived from an EMBL/GenBank/DDBJ whole genome shotgun (WGS) entry which is preliminary data.</text>
</comment>
<dbReference type="RefSeq" id="WP_103660643.1">
    <property type="nucleotide sequence ID" value="NZ_ML136873.1"/>
</dbReference>
<organism evidence="1 2">
    <name type="scientific">Lactobacillus xujianguonis</name>
    <dbReference type="NCBI Taxonomy" id="2495899"/>
    <lineage>
        <taxon>Bacteria</taxon>
        <taxon>Bacillati</taxon>
        <taxon>Bacillota</taxon>
        <taxon>Bacilli</taxon>
        <taxon>Lactobacillales</taxon>
        <taxon>Lactobacillaceae</taxon>
        <taxon>Lactobacillus</taxon>
    </lineage>
</organism>
<protein>
    <submittedName>
        <fullName evidence="1">Bacteriocin immunity protein</fullName>
    </submittedName>
</protein>
<dbReference type="AlphaFoldDB" id="A0A437SWY8"/>
<dbReference type="Pfam" id="PF08951">
    <property type="entry name" value="EntA_Immun"/>
    <property type="match status" value="1"/>
</dbReference>
<dbReference type="EMBL" id="RXIA01000004">
    <property type="protein sequence ID" value="RVU71431.1"/>
    <property type="molecule type" value="Genomic_DNA"/>
</dbReference>
<sequence length="98" mass="11078">MFGIKKTKKAEQQLLTNLNDLIEDGSISPQERQILQVAKAGLEKNEYLPRVLRDLEDGLQPLALQGKMSDKVRELYLAMVSQSGSELKWRGLCFGNLM</sequence>
<proteinExistence type="predicted"/>
<dbReference type="GO" id="GO:0030153">
    <property type="term" value="P:bacteriocin immunity"/>
    <property type="evidence" value="ECO:0007669"/>
    <property type="project" value="InterPro"/>
</dbReference>
<dbReference type="Proteomes" id="UP000288291">
    <property type="component" value="Unassembled WGS sequence"/>
</dbReference>
<reference evidence="1 2" key="1">
    <citation type="submission" date="2018-12" db="EMBL/GenBank/DDBJ databases">
        <authorList>
            <person name="Meng J."/>
        </authorList>
    </citation>
    <scope>NUCLEOTIDE SEQUENCE [LARGE SCALE GENOMIC DNA]</scope>
    <source>
        <strain evidence="1 2">HT111-2</strain>
    </source>
</reference>
<evidence type="ECO:0000313" key="1">
    <source>
        <dbReference type="EMBL" id="RVU71431.1"/>
    </source>
</evidence>
<dbReference type="InterPro" id="IPR015046">
    <property type="entry name" value="LciA_Immunity-like"/>
</dbReference>
<keyword evidence="2" id="KW-1185">Reference proteome</keyword>